<feature type="transmembrane region" description="Helical" evidence="2">
    <location>
        <begin position="118"/>
        <end position="137"/>
    </location>
</feature>
<comment type="caution">
    <text evidence="3">The sequence shown here is derived from an EMBL/GenBank/DDBJ whole genome shotgun (WGS) entry which is preliminary data.</text>
</comment>
<sequence length="259" mass="28302">MSEQPRNAAAGQRQKQHHKAAQQATGRAFADAGLTRKNEEFMFQLNKQLEAQGAPADKKAEWLQATVEQLLAGQKDAKTAKGLFGTPTAYAHELLHPKKEEVERQVNTNTWLLAADNALMFFAIFAIMFGVLAFTSPKALSMQSHNGNAGITAIILVALAGGALFGFLMKMIRPKVKADGSQEKRPMWYRISVIVLGLVTWMAVYGLATMLPDAINPQLNKWAYVILGLAAFAGDLYLRTKFNIANALFGANHGKTNAN</sequence>
<dbReference type="Pfam" id="PF06570">
    <property type="entry name" value="DUF1129"/>
    <property type="match status" value="1"/>
</dbReference>
<dbReference type="InterPro" id="IPR009214">
    <property type="entry name" value="DUF1129"/>
</dbReference>
<evidence type="ECO:0008006" key="5">
    <source>
        <dbReference type="Google" id="ProtNLM"/>
    </source>
</evidence>
<feature type="transmembrane region" description="Helical" evidence="2">
    <location>
        <begin position="222"/>
        <end position="238"/>
    </location>
</feature>
<protein>
    <recommendedName>
        <fullName evidence="5">Integral membrane protein</fullName>
    </recommendedName>
</protein>
<dbReference type="PIRSF" id="PIRSF033111">
    <property type="entry name" value="UCP033111"/>
    <property type="match status" value="1"/>
</dbReference>
<keyword evidence="2" id="KW-0472">Membrane</keyword>
<feature type="region of interest" description="Disordered" evidence="1">
    <location>
        <begin position="1"/>
        <end position="26"/>
    </location>
</feature>
<proteinExistence type="predicted"/>
<dbReference type="STRING" id="1203076.GCA_000312405_01357"/>
<dbReference type="Proteomes" id="UP000051639">
    <property type="component" value="Unassembled WGS sequence"/>
</dbReference>
<accession>A0A0R2GW79</accession>
<feature type="transmembrane region" description="Helical" evidence="2">
    <location>
        <begin position="149"/>
        <end position="168"/>
    </location>
</feature>
<evidence type="ECO:0000256" key="1">
    <source>
        <dbReference type="SAM" id="MobiDB-lite"/>
    </source>
</evidence>
<gene>
    <name evidence="3" type="ORF">IV41_GL000437</name>
</gene>
<organism evidence="3 4">
    <name type="scientific">Limosilactobacillus ingluviei</name>
    <dbReference type="NCBI Taxonomy" id="148604"/>
    <lineage>
        <taxon>Bacteria</taxon>
        <taxon>Bacillati</taxon>
        <taxon>Bacillota</taxon>
        <taxon>Bacilli</taxon>
        <taxon>Lactobacillales</taxon>
        <taxon>Lactobacillaceae</taxon>
        <taxon>Limosilactobacillus</taxon>
    </lineage>
</organism>
<dbReference type="eggNOG" id="COG4858">
    <property type="taxonomic scope" value="Bacteria"/>
</dbReference>
<name>A0A0R2GW79_9LACO</name>
<reference evidence="3 4" key="1">
    <citation type="journal article" date="2015" name="Genome Announc.">
        <title>Expanding the biotechnology potential of lactobacilli through comparative genomics of 213 strains and associated genera.</title>
        <authorList>
            <person name="Sun Z."/>
            <person name="Harris H.M."/>
            <person name="McCann A."/>
            <person name="Guo C."/>
            <person name="Argimon S."/>
            <person name="Zhang W."/>
            <person name="Yang X."/>
            <person name="Jeffery I.B."/>
            <person name="Cooney J.C."/>
            <person name="Kagawa T.F."/>
            <person name="Liu W."/>
            <person name="Song Y."/>
            <person name="Salvetti E."/>
            <person name="Wrobel A."/>
            <person name="Rasinkangas P."/>
            <person name="Parkhill J."/>
            <person name="Rea M.C."/>
            <person name="O'Sullivan O."/>
            <person name="Ritari J."/>
            <person name="Douillard F.P."/>
            <person name="Paul Ross R."/>
            <person name="Yang R."/>
            <person name="Briner A.E."/>
            <person name="Felis G.E."/>
            <person name="de Vos W.M."/>
            <person name="Barrangou R."/>
            <person name="Klaenhammer T.R."/>
            <person name="Caufield P.W."/>
            <person name="Cui Y."/>
            <person name="Zhang H."/>
            <person name="O'Toole P.W."/>
        </authorList>
    </citation>
    <scope>NUCLEOTIDE SEQUENCE [LARGE SCALE GENOMIC DNA]</scope>
    <source>
        <strain evidence="3 4">DSM 14792</strain>
    </source>
</reference>
<evidence type="ECO:0000313" key="4">
    <source>
        <dbReference type="Proteomes" id="UP000051639"/>
    </source>
</evidence>
<keyword evidence="2" id="KW-1133">Transmembrane helix</keyword>
<keyword evidence="4" id="KW-1185">Reference proteome</keyword>
<evidence type="ECO:0000313" key="3">
    <source>
        <dbReference type="EMBL" id="KRN44395.1"/>
    </source>
</evidence>
<dbReference type="EMBL" id="JQBA01000015">
    <property type="protein sequence ID" value="KRN44395.1"/>
    <property type="molecule type" value="Genomic_DNA"/>
</dbReference>
<dbReference type="OrthoDB" id="2143285at2"/>
<evidence type="ECO:0000256" key="2">
    <source>
        <dbReference type="SAM" id="Phobius"/>
    </source>
</evidence>
<dbReference type="RefSeq" id="WP_056994294.1">
    <property type="nucleotide sequence ID" value="NZ_JQBA01000015.1"/>
</dbReference>
<dbReference type="AlphaFoldDB" id="A0A0R2GW79"/>
<feature type="transmembrane region" description="Helical" evidence="2">
    <location>
        <begin position="188"/>
        <end position="210"/>
    </location>
</feature>
<keyword evidence="2" id="KW-0812">Transmembrane</keyword>
<dbReference type="PATRIC" id="fig|148604.4.peg.439"/>